<protein>
    <submittedName>
        <fullName evidence="2">Uncharacterized protein</fullName>
    </submittedName>
</protein>
<proteinExistence type="predicted"/>
<keyword evidence="1" id="KW-0732">Signal</keyword>
<evidence type="ECO:0000313" key="3">
    <source>
        <dbReference type="Proteomes" id="UP001190700"/>
    </source>
</evidence>
<sequence>MQLFVAFLLGSLACLLLVVRAESAVRADSAITEAFPALVPCGALDNCTNPHTTGQTEFERENFDSEDEQAMHDALIFMDFAKGYLEKEPPILIRALNMHLTAWELLGDRADLIKTTMKNANCDEVTTVCGRFLLLEDLRRMYIQGMSRVSPSSLILSGDLEGYDDIFGTHEPSCPTEGKGSQTRFHRDLQLQGPQLRILPQLWEYPSEDKPHIEMYHNILGPVAWDPKNGRKFPVFICVYRRHVRCDADAARIHLGFVELRQAFNDDEFLQNQGSDGTGRLHGLQFLPVSLFGDSAQPSVVMKGQNPRVFMHNNRIHIYAELLPPERTRSESMPHGKNWVPFSHAGVLHFIYLFEPLLVMRCEDLELRPRPVQCQCHWMEPPHGYSHAAAGSEGHRVGIFRGGSAGLTFLNQEGGSDIVVGMGHTTFTSYTHAPFIFRLNLDTLHLDISILPPHLPISPSRGFPVFDPTSLFVVNDRFYTAATVRRHPDFTSFEQRHSETVVFEISAQLLPNLSDVKYRQLYS</sequence>
<gene>
    <name evidence="2" type="ORF">CYMTET_47186</name>
</gene>
<organism evidence="2 3">
    <name type="scientific">Cymbomonas tetramitiformis</name>
    <dbReference type="NCBI Taxonomy" id="36881"/>
    <lineage>
        <taxon>Eukaryota</taxon>
        <taxon>Viridiplantae</taxon>
        <taxon>Chlorophyta</taxon>
        <taxon>Pyramimonadophyceae</taxon>
        <taxon>Pyramimonadales</taxon>
        <taxon>Pyramimonadaceae</taxon>
        <taxon>Cymbomonas</taxon>
    </lineage>
</organism>
<evidence type="ECO:0000256" key="1">
    <source>
        <dbReference type="SAM" id="SignalP"/>
    </source>
</evidence>
<dbReference type="AlphaFoldDB" id="A0AAE0BVV7"/>
<comment type="caution">
    <text evidence="2">The sequence shown here is derived from an EMBL/GenBank/DDBJ whole genome shotgun (WGS) entry which is preliminary data.</text>
</comment>
<name>A0AAE0BVV7_9CHLO</name>
<reference evidence="2 3" key="1">
    <citation type="journal article" date="2015" name="Genome Biol. Evol.">
        <title>Comparative Genomics of a Bacterivorous Green Alga Reveals Evolutionary Causalities and Consequences of Phago-Mixotrophic Mode of Nutrition.</title>
        <authorList>
            <person name="Burns J.A."/>
            <person name="Paasch A."/>
            <person name="Narechania A."/>
            <person name="Kim E."/>
        </authorList>
    </citation>
    <scope>NUCLEOTIDE SEQUENCE [LARGE SCALE GENOMIC DNA]</scope>
    <source>
        <strain evidence="2 3">PLY_AMNH</strain>
    </source>
</reference>
<evidence type="ECO:0000313" key="2">
    <source>
        <dbReference type="EMBL" id="KAK3243153.1"/>
    </source>
</evidence>
<feature type="signal peptide" evidence="1">
    <location>
        <begin position="1"/>
        <end position="21"/>
    </location>
</feature>
<accession>A0AAE0BVV7</accession>
<dbReference type="EMBL" id="LGRX02033081">
    <property type="protein sequence ID" value="KAK3243153.1"/>
    <property type="molecule type" value="Genomic_DNA"/>
</dbReference>
<keyword evidence="3" id="KW-1185">Reference proteome</keyword>
<feature type="chain" id="PRO_5041916109" evidence="1">
    <location>
        <begin position="22"/>
        <end position="523"/>
    </location>
</feature>
<dbReference type="Proteomes" id="UP001190700">
    <property type="component" value="Unassembled WGS sequence"/>
</dbReference>